<organism evidence="1 2">
    <name type="scientific">Trifolium pratense</name>
    <name type="common">Red clover</name>
    <dbReference type="NCBI Taxonomy" id="57577"/>
    <lineage>
        <taxon>Eukaryota</taxon>
        <taxon>Viridiplantae</taxon>
        <taxon>Streptophyta</taxon>
        <taxon>Embryophyta</taxon>
        <taxon>Tracheophyta</taxon>
        <taxon>Spermatophyta</taxon>
        <taxon>Magnoliopsida</taxon>
        <taxon>eudicotyledons</taxon>
        <taxon>Gunneridae</taxon>
        <taxon>Pentapetalae</taxon>
        <taxon>rosids</taxon>
        <taxon>fabids</taxon>
        <taxon>Fabales</taxon>
        <taxon>Fabaceae</taxon>
        <taxon>Papilionoideae</taxon>
        <taxon>50 kb inversion clade</taxon>
        <taxon>NPAAA clade</taxon>
        <taxon>Hologalegina</taxon>
        <taxon>IRL clade</taxon>
        <taxon>Trifolieae</taxon>
        <taxon>Trifolium</taxon>
    </lineage>
</organism>
<protein>
    <submittedName>
        <fullName evidence="1">Uncharacterized protein</fullName>
    </submittedName>
</protein>
<gene>
    <name evidence="1" type="ORF">L195_g040405</name>
</gene>
<reference evidence="1 2" key="1">
    <citation type="journal article" date="2014" name="Am. J. Bot.">
        <title>Genome assembly and annotation for red clover (Trifolium pratense; Fabaceae).</title>
        <authorList>
            <person name="Istvanek J."/>
            <person name="Jaros M."/>
            <person name="Krenek A."/>
            <person name="Repkova J."/>
        </authorList>
    </citation>
    <scope>NUCLEOTIDE SEQUENCE [LARGE SCALE GENOMIC DNA]</scope>
    <source>
        <strain evidence="2">cv. Tatra</strain>
        <tissue evidence="1">Young leaves</tissue>
    </source>
</reference>
<comment type="caution">
    <text evidence="1">The sequence shown here is derived from an EMBL/GenBank/DDBJ whole genome shotgun (WGS) entry which is preliminary data.</text>
</comment>
<accession>A0A2K3M0M7</accession>
<dbReference type="EMBL" id="ASHM01046132">
    <property type="protein sequence ID" value="PNX84345.1"/>
    <property type="molecule type" value="Genomic_DNA"/>
</dbReference>
<evidence type="ECO:0000313" key="1">
    <source>
        <dbReference type="EMBL" id="PNX84345.1"/>
    </source>
</evidence>
<sequence length="137" mass="15455">MTPLRSELAFDFNMKVVALYLSFPTHFCTPRSDIPSSRYGLRNEKVESFTSGTRKRKSTLALGYLGDREESGSVAPKEFSYGDLVDYVPIMAEEVQNMLKNFREAIGSNGDQTWELVGLLEVVGYKESLMLQLVELT</sequence>
<name>A0A2K3M0M7_TRIPR</name>
<reference evidence="1 2" key="2">
    <citation type="journal article" date="2017" name="Front. Plant Sci.">
        <title>Gene Classification and Mining of Molecular Markers Useful in Red Clover (Trifolium pratense) Breeding.</title>
        <authorList>
            <person name="Istvanek J."/>
            <person name="Dluhosova J."/>
            <person name="Dluhos P."/>
            <person name="Patkova L."/>
            <person name="Nedelnik J."/>
            <person name="Repkova J."/>
        </authorList>
    </citation>
    <scope>NUCLEOTIDE SEQUENCE [LARGE SCALE GENOMIC DNA]</scope>
    <source>
        <strain evidence="2">cv. Tatra</strain>
        <tissue evidence="1">Young leaves</tissue>
    </source>
</reference>
<evidence type="ECO:0000313" key="2">
    <source>
        <dbReference type="Proteomes" id="UP000236291"/>
    </source>
</evidence>
<dbReference type="AlphaFoldDB" id="A0A2K3M0M7"/>
<proteinExistence type="predicted"/>
<dbReference type="Proteomes" id="UP000236291">
    <property type="component" value="Unassembled WGS sequence"/>
</dbReference>